<dbReference type="OrthoDB" id="2615679at2"/>
<proteinExistence type="predicted"/>
<comment type="caution">
    <text evidence="2">The sequence shown here is derived from an EMBL/GenBank/DDBJ whole genome shotgun (WGS) entry which is preliminary data.</text>
</comment>
<organism evidence="2 3">
    <name type="scientific">Paenibacillus hemerocallicola</name>
    <dbReference type="NCBI Taxonomy" id="1172614"/>
    <lineage>
        <taxon>Bacteria</taxon>
        <taxon>Bacillati</taxon>
        <taxon>Bacillota</taxon>
        <taxon>Bacilli</taxon>
        <taxon>Bacillales</taxon>
        <taxon>Paenibacillaceae</taxon>
        <taxon>Paenibacillus</taxon>
    </lineage>
</organism>
<keyword evidence="3" id="KW-1185">Reference proteome</keyword>
<feature type="transmembrane region" description="Helical" evidence="1">
    <location>
        <begin position="119"/>
        <end position="137"/>
    </location>
</feature>
<evidence type="ECO:0000313" key="2">
    <source>
        <dbReference type="EMBL" id="TNJ63237.1"/>
    </source>
</evidence>
<dbReference type="EMBL" id="VDCQ01000046">
    <property type="protein sequence ID" value="TNJ63237.1"/>
    <property type="molecule type" value="Genomic_DNA"/>
</dbReference>
<feature type="transmembrane region" description="Helical" evidence="1">
    <location>
        <begin position="32"/>
        <end position="51"/>
    </location>
</feature>
<accession>A0A5C4T4J7</accession>
<feature type="transmembrane region" description="Helical" evidence="1">
    <location>
        <begin position="188"/>
        <end position="206"/>
    </location>
</feature>
<keyword evidence="1" id="KW-0472">Membrane</keyword>
<feature type="transmembrane region" description="Helical" evidence="1">
    <location>
        <begin position="162"/>
        <end position="182"/>
    </location>
</feature>
<dbReference type="AlphaFoldDB" id="A0A5C4T4J7"/>
<feature type="transmembrane region" description="Helical" evidence="1">
    <location>
        <begin position="92"/>
        <end position="113"/>
    </location>
</feature>
<protein>
    <submittedName>
        <fullName evidence="2">Uncharacterized protein</fullName>
    </submittedName>
</protein>
<reference evidence="2 3" key="1">
    <citation type="submission" date="2019-05" db="EMBL/GenBank/DDBJ databases">
        <title>We sequenced the genome of Paenibacillus hemerocallicola KCTC 33185 for further insight into its adaptation and study the phylogeny of Paenibacillus.</title>
        <authorList>
            <person name="Narsing Rao M.P."/>
        </authorList>
    </citation>
    <scope>NUCLEOTIDE SEQUENCE [LARGE SCALE GENOMIC DNA]</scope>
    <source>
        <strain evidence="2 3">KCTC 33185</strain>
    </source>
</reference>
<sequence length="214" mass="24829">MNVLIFLLISTLEWLALVILSFTIFKFQIRWYRGQIIFSAFLLSLLSYRLFEVLKLSELATFLQPPIVFLFFWQIFRVAVFYAGLMAINGYLGYLLINMIVYSIYRLFGIMLLPGTPPMYIAQLISAFAALFIAWLIHKYRVGFTFVPHGERANVKLTGINLRLLLFTIIGYIAISGFNYLYLGDYTVVLVLLTTGTLGILQYWVFRKEYSDDD</sequence>
<evidence type="ECO:0000256" key="1">
    <source>
        <dbReference type="SAM" id="Phobius"/>
    </source>
</evidence>
<feature type="transmembrane region" description="Helical" evidence="1">
    <location>
        <begin position="63"/>
        <end position="85"/>
    </location>
</feature>
<keyword evidence="1" id="KW-1133">Transmembrane helix</keyword>
<gene>
    <name evidence="2" type="ORF">FE784_26610</name>
</gene>
<dbReference type="RefSeq" id="WP_139605291.1">
    <property type="nucleotide sequence ID" value="NZ_VDCQ01000046.1"/>
</dbReference>
<name>A0A5C4T4J7_9BACL</name>
<evidence type="ECO:0000313" key="3">
    <source>
        <dbReference type="Proteomes" id="UP000307943"/>
    </source>
</evidence>
<keyword evidence="1" id="KW-0812">Transmembrane</keyword>
<dbReference type="Proteomes" id="UP000307943">
    <property type="component" value="Unassembled WGS sequence"/>
</dbReference>
<feature type="transmembrane region" description="Helical" evidence="1">
    <location>
        <begin position="6"/>
        <end position="25"/>
    </location>
</feature>